<dbReference type="InterPro" id="IPR009057">
    <property type="entry name" value="Homeodomain-like_sf"/>
</dbReference>
<dbReference type="RefSeq" id="WP_235050933.1">
    <property type="nucleotide sequence ID" value="NZ_JAKFHA010000002.1"/>
</dbReference>
<dbReference type="Pfam" id="PF00440">
    <property type="entry name" value="TetR_N"/>
    <property type="match status" value="1"/>
</dbReference>
<keyword evidence="9" id="KW-1185">Reference proteome</keyword>
<dbReference type="GO" id="GO:0000976">
    <property type="term" value="F:transcription cis-regulatory region binding"/>
    <property type="evidence" value="ECO:0007669"/>
    <property type="project" value="TreeGrafter"/>
</dbReference>
<sequence length="245" mass="26990">MRDEIRAAATRLFGVRGLGAVTLQEIADELGVSKAALYHYFPNKDALVRAIFEDWARVGVDRIDAVVALDEPASVRLRRMIELHVLGLTRDLDLYRLGFRDEDQLPDGAREVFAKFKRDVDSAVRTVVREGVASGEFLPVDPKIAGFAAIGMCNWMFKWYRPDGEYEAHELAAMLARFALGGLLRRDHPPAGAPGAALDRAALIAEMAADLQREVDALRAAVHHQNVGNPSAPHRTPEPSQGEQS</sequence>
<dbReference type="Proteomes" id="UP001165378">
    <property type="component" value="Unassembled WGS sequence"/>
</dbReference>
<gene>
    <name evidence="8" type="ORF">LZ495_06150</name>
</gene>
<evidence type="ECO:0000256" key="2">
    <source>
        <dbReference type="ARBA" id="ARBA00023015"/>
    </source>
</evidence>
<accession>A0AA41U264</accession>
<name>A0AA41U264_9ACTN</name>
<evidence type="ECO:0000256" key="1">
    <source>
        <dbReference type="ARBA" id="ARBA00022491"/>
    </source>
</evidence>
<dbReference type="PANTHER" id="PTHR30055">
    <property type="entry name" value="HTH-TYPE TRANSCRIPTIONAL REGULATOR RUTR"/>
    <property type="match status" value="1"/>
</dbReference>
<evidence type="ECO:0000259" key="7">
    <source>
        <dbReference type="PROSITE" id="PS50977"/>
    </source>
</evidence>
<dbReference type="Gene3D" id="1.10.357.10">
    <property type="entry name" value="Tetracycline Repressor, domain 2"/>
    <property type="match status" value="1"/>
</dbReference>
<dbReference type="PRINTS" id="PR00455">
    <property type="entry name" value="HTHTETR"/>
</dbReference>
<reference evidence="8" key="1">
    <citation type="submission" date="2022-01" db="EMBL/GenBank/DDBJ databases">
        <title>Genome-Based Taxonomic Classification of the Phylum Actinobacteria.</title>
        <authorList>
            <person name="Gao Y."/>
        </authorList>
    </citation>
    <scope>NUCLEOTIDE SEQUENCE</scope>
    <source>
        <strain evidence="8">KLBMP 8922</strain>
    </source>
</reference>
<keyword evidence="2" id="KW-0805">Transcription regulation</keyword>
<dbReference type="GO" id="GO:0003700">
    <property type="term" value="F:DNA-binding transcription factor activity"/>
    <property type="evidence" value="ECO:0007669"/>
    <property type="project" value="TreeGrafter"/>
</dbReference>
<dbReference type="InterPro" id="IPR023772">
    <property type="entry name" value="DNA-bd_HTH_TetR-type_CS"/>
</dbReference>
<dbReference type="SUPFAM" id="SSF48498">
    <property type="entry name" value="Tetracyclin repressor-like, C-terminal domain"/>
    <property type="match status" value="1"/>
</dbReference>
<proteinExistence type="predicted"/>
<dbReference type="InterPro" id="IPR041490">
    <property type="entry name" value="KstR2_TetR_C"/>
</dbReference>
<keyword evidence="1" id="KW-0678">Repressor</keyword>
<dbReference type="PROSITE" id="PS50977">
    <property type="entry name" value="HTH_TETR_2"/>
    <property type="match status" value="1"/>
</dbReference>
<dbReference type="EMBL" id="JAKFHA010000002">
    <property type="protein sequence ID" value="MCF2526799.1"/>
    <property type="molecule type" value="Genomic_DNA"/>
</dbReference>
<keyword evidence="4" id="KW-0804">Transcription</keyword>
<feature type="domain" description="HTH tetR-type" evidence="7">
    <location>
        <begin position="1"/>
        <end position="59"/>
    </location>
</feature>
<dbReference type="Gene3D" id="1.10.10.60">
    <property type="entry name" value="Homeodomain-like"/>
    <property type="match status" value="1"/>
</dbReference>
<dbReference type="InterPro" id="IPR001647">
    <property type="entry name" value="HTH_TetR"/>
</dbReference>
<dbReference type="PROSITE" id="PS01081">
    <property type="entry name" value="HTH_TETR_1"/>
    <property type="match status" value="1"/>
</dbReference>
<organism evidence="8 9">
    <name type="scientific">Yinghuangia soli</name>
    <dbReference type="NCBI Taxonomy" id="2908204"/>
    <lineage>
        <taxon>Bacteria</taxon>
        <taxon>Bacillati</taxon>
        <taxon>Actinomycetota</taxon>
        <taxon>Actinomycetes</taxon>
        <taxon>Kitasatosporales</taxon>
        <taxon>Streptomycetaceae</taxon>
        <taxon>Yinghuangia</taxon>
    </lineage>
</organism>
<comment type="caution">
    <text evidence="8">The sequence shown here is derived from an EMBL/GenBank/DDBJ whole genome shotgun (WGS) entry which is preliminary data.</text>
</comment>
<evidence type="ECO:0000256" key="4">
    <source>
        <dbReference type="ARBA" id="ARBA00023163"/>
    </source>
</evidence>
<dbReference type="Pfam" id="PF17932">
    <property type="entry name" value="TetR_C_24"/>
    <property type="match status" value="1"/>
</dbReference>
<evidence type="ECO:0000256" key="6">
    <source>
        <dbReference type="SAM" id="MobiDB-lite"/>
    </source>
</evidence>
<dbReference type="SUPFAM" id="SSF46689">
    <property type="entry name" value="Homeodomain-like"/>
    <property type="match status" value="1"/>
</dbReference>
<feature type="region of interest" description="Disordered" evidence="6">
    <location>
        <begin position="226"/>
        <end position="245"/>
    </location>
</feature>
<dbReference type="InterPro" id="IPR050109">
    <property type="entry name" value="HTH-type_TetR-like_transc_reg"/>
</dbReference>
<evidence type="ECO:0000256" key="5">
    <source>
        <dbReference type="PROSITE-ProRule" id="PRU00335"/>
    </source>
</evidence>
<keyword evidence="3 5" id="KW-0238">DNA-binding</keyword>
<evidence type="ECO:0000313" key="9">
    <source>
        <dbReference type="Proteomes" id="UP001165378"/>
    </source>
</evidence>
<dbReference type="InterPro" id="IPR036271">
    <property type="entry name" value="Tet_transcr_reg_TetR-rel_C_sf"/>
</dbReference>
<evidence type="ECO:0000256" key="3">
    <source>
        <dbReference type="ARBA" id="ARBA00023125"/>
    </source>
</evidence>
<feature type="DNA-binding region" description="H-T-H motif" evidence="5">
    <location>
        <begin position="22"/>
        <end position="41"/>
    </location>
</feature>
<dbReference type="AlphaFoldDB" id="A0AA41U264"/>
<protein>
    <submittedName>
        <fullName evidence="8">TetR/AcrR family transcriptional regulator</fullName>
    </submittedName>
</protein>
<evidence type="ECO:0000313" key="8">
    <source>
        <dbReference type="EMBL" id="MCF2526799.1"/>
    </source>
</evidence>
<dbReference type="PANTHER" id="PTHR30055:SF175">
    <property type="entry name" value="HTH-TYPE TRANSCRIPTIONAL REPRESSOR KSTR2"/>
    <property type="match status" value="1"/>
</dbReference>